<dbReference type="Pfam" id="PF13545">
    <property type="entry name" value="HTH_Crp_2"/>
    <property type="match status" value="1"/>
</dbReference>
<gene>
    <name evidence="6" type="ORF">J2S39_001852</name>
</gene>
<dbReference type="InterPro" id="IPR014710">
    <property type="entry name" value="RmlC-like_jellyroll"/>
</dbReference>
<dbReference type="SUPFAM" id="SSF46785">
    <property type="entry name" value="Winged helix' DNA-binding domain"/>
    <property type="match status" value="1"/>
</dbReference>
<keyword evidence="7" id="KW-1185">Reference proteome</keyword>
<evidence type="ECO:0000313" key="7">
    <source>
        <dbReference type="Proteomes" id="UP001180840"/>
    </source>
</evidence>
<protein>
    <submittedName>
        <fullName evidence="6">CRP-like cAMP-binding protein</fullName>
    </submittedName>
</protein>
<dbReference type="Pfam" id="PF00027">
    <property type="entry name" value="cNMP_binding"/>
    <property type="match status" value="1"/>
</dbReference>
<evidence type="ECO:0000256" key="3">
    <source>
        <dbReference type="ARBA" id="ARBA00023163"/>
    </source>
</evidence>
<dbReference type="Gene3D" id="1.10.10.10">
    <property type="entry name" value="Winged helix-like DNA-binding domain superfamily/Winged helix DNA-binding domain"/>
    <property type="match status" value="1"/>
</dbReference>
<name>A0ABU1ZZ44_9CORY</name>
<keyword evidence="3" id="KW-0804">Transcription</keyword>
<comment type="caution">
    <text evidence="6">The sequence shown here is derived from an EMBL/GenBank/DDBJ whole genome shotgun (WGS) entry which is preliminary data.</text>
</comment>
<evidence type="ECO:0000256" key="1">
    <source>
        <dbReference type="ARBA" id="ARBA00023015"/>
    </source>
</evidence>
<evidence type="ECO:0000256" key="2">
    <source>
        <dbReference type="ARBA" id="ARBA00023125"/>
    </source>
</evidence>
<dbReference type="PROSITE" id="PS50042">
    <property type="entry name" value="CNMP_BINDING_3"/>
    <property type="match status" value="1"/>
</dbReference>
<dbReference type="InterPro" id="IPR012318">
    <property type="entry name" value="HTH_CRP"/>
</dbReference>
<proteinExistence type="predicted"/>
<evidence type="ECO:0000313" key="6">
    <source>
        <dbReference type="EMBL" id="MDR7330176.1"/>
    </source>
</evidence>
<organism evidence="6 7">
    <name type="scientific">Corynebacterium guangdongense</name>
    <dbReference type="NCBI Taxonomy" id="1783348"/>
    <lineage>
        <taxon>Bacteria</taxon>
        <taxon>Bacillati</taxon>
        <taxon>Actinomycetota</taxon>
        <taxon>Actinomycetes</taxon>
        <taxon>Mycobacteriales</taxon>
        <taxon>Corynebacteriaceae</taxon>
        <taxon>Corynebacterium</taxon>
    </lineage>
</organism>
<dbReference type="CDD" id="cd00038">
    <property type="entry name" value="CAP_ED"/>
    <property type="match status" value="1"/>
</dbReference>
<dbReference type="InterPro" id="IPR050397">
    <property type="entry name" value="Env_Response_Regulators"/>
</dbReference>
<evidence type="ECO:0000259" key="5">
    <source>
        <dbReference type="PROSITE" id="PS51063"/>
    </source>
</evidence>
<dbReference type="PANTHER" id="PTHR24567">
    <property type="entry name" value="CRP FAMILY TRANSCRIPTIONAL REGULATORY PROTEIN"/>
    <property type="match status" value="1"/>
</dbReference>
<dbReference type="InterPro" id="IPR036390">
    <property type="entry name" value="WH_DNA-bd_sf"/>
</dbReference>
<reference evidence="6" key="1">
    <citation type="submission" date="2023-07" db="EMBL/GenBank/DDBJ databases">
        <title>Sequencing the genomes of 1000 actinobacteria strains.</title>
        <authorList>
            <person name="Klenk H.-P."/>
        </authorList>
    </citation>
    <scope>NUCLEOTIDE SEQUENCE</scope>
    <source>
        <strain evidence="6">DSM 107476</strain>
    </source>
</reference>
<dbReference type="SUPFAM" id="SSF51206">
    <property type="entry name" value="cAMP-binding domain-like"/>
    <property type="match status" value="1"/>
</dbReference>
<dbReference type="SMART" id="SM00419">
    <property type="entry name" value="HTH_CRP"/>
    <property type="match status" value="1"/>
</dbReference>
<keyword evidence="1" id="KW-0805">Transcription regulation</keyword>
<dbReference type="PROSITE" id="PS51063">
    <property type="entry name" value="HTH_CRP_2"/>
    <property type="match status" value="1"/>
</dbReference>
<dbReference type="SMART" id="SM00100">
    <property type="entry name" value="cNMP"/>
    <property type="match status" value="1"/>
</dbReference>
<dbReference type="RefSeq" id="WP_290195641.1">
    <property type="nucleotide sequence ID" value="NZ_CP047654.1"/>
</dbReference>
<evidence type="ECO:0000259" key="4">
    <source>
        <dbReference type="PROSITE" id="PS50042"/>
    </source>
</evidence>
<dbReference type="PRINTS" id="PR00034">
    <property type="entry name" value="HTHCRP"/>
</dbReference>
<dbReference type="Proteomes" id="UP001180840">
    <property type="component" value="Unassembled WGS sequence"/>
</dbReference>
<feature type="domain" description="HTH crp-type" evidence="5">
    <location>
        <begin position="163"/>
        <end position="237"/>
    </location>
</feature>
<dbReference type="Gene3D" id="2.60.120.10">
    <property type="entry name" value="Jelly Rolls"/>
    <property type="match status" value="1"/>
</dbReference>
<dbReference type="InterPro" id="IPR000595">
    <property type="entry name" value="cNMP-bd_dom"/>
</dbReference>
<dbReference type="EMBL" id="JAVDXZ010000001">
    <property type="protein sequence ID" value="MDR7330176.1"/>
    <property type="molecule type" value="Genomic_DNA"/>
</dbReference>
<dbReference type="PANTHER" id="PTHR24567:SF28">
    <property type="entry name" value="LISTERIOLYSIN REGULATORY PROTEIN"/>
    <property type="match status" value="1"/>
</dbReference>
<feature type="domain" description="Cyclic nucleotide-binding" evidence="4">
    <location>
        <begin position="30"/>
        <end position="104"/>
    </location>
</feature>
<sequence length="248" mass="26745">MASNPVRSSCAHAHSCSAAVRLRAMANSPLLGGLTPEQHRKLDTTLSAWAWNEGDPLVMAGDMVEGSYLIVAGRARVTRDTVDGKEVTVDIAAPGDVVGPLSTVTAEAADSVWAMETTCALYLPADALADVVRNYPEIALSILEMQNEKLAHSRTRKVAQSTRTVEQRVAEVILHLDEKLGQVRPDGSHLIQVRVRRDDVAGMAGTTIESASRAMSRMKRDGLIDSGREWIVVLDVDTLHDLAEGPTD</sequence>
<dbReference type="InterPro" id="IPR018490">
    <property type="entry name" value="cNMP-bd_dom_sf"/>
</dbReference>
<dbReference type="InterPro" id="IPR036388">
    <property type="entry name" value="WH-like_DNA-bd_sf"/>
</dbReference>
<accession>A0ABU1ZZ44</accession>
<keyword evidence="2" id="KW-0238">DNA-binding</keyword>